<name>A0A182T0B2_9DIPT</name>
<dbReference type="CDD" id="cd20355">
    <property type="entry name" value="Rcat_RBR_RNF19"/>
    <property type="match status" value="1"/>
</dbReference>
<evidence type="ECO:0000256" key="6">
    <source>
        <dbReference type="ARBA" id="ARBA00022833"/>
    </source>
</evidence>
<keyword evidence="2" id="KW-0479">Metal-binding</keyword>
<accession>A0A182T0B2</accession>
<reference evidence="10" key="1">
    <citation type="submission" date="2013-09" db="EMBL/GenBank/DDBJ databases">
        <title>The Genome Sequence of Anopheles maculatus species B.</title>
        <authorList>
            <consortium name="The Broad Institute Genomics Platform"/>
            <person name="Neafsey D.E."/>
            <person name="Besansky N."/>
            <person name="Howell P."/>
            <person name="Walton C."/>
            <person name="Young S.K."/>
            <person name="Zeng Q."/>
            <person name="Gargeya S."/>
            <person name="Fitzgerald M."/>
            <person name="Haas B."/>
            <person name="Abouelleil A."/>
            <person name="Allen A.W."/>
            <person name="Alvarado L."/>
            <person name="Arachchi H.M."/>
            <person name="Berlin A.M."/>
            <person name="Chapman S.B."/>
            <person name="Gainer-Dewar J."/>
            <person name="Goldberg J."/>
            <person name="Griggs A."/>
            <person name="Gujja S."/>
            <person name="Hansen M."/>
            <person name="Howarth C."/>
            <person name="Imamovic A."/>
            <person name="Ireland A."/>
            <person name="Larimer J."/>
            <person name="McCowan C."/>
            <person name="Murphy C."/>
            <person name="Pearson M."/>
            <person name="Poon T.W."/>
            <person name="Priest M."/>
            <person name="Roberts A."/>
            <person name="Saif S."/>
            <person name="Shea T."/>
            <person name="Sisk P."/>
            <person name="Sykes S."/>
            <person name="Wortman J."/>
            <person name="Nusbaum C."/>
            <person name="Birren B."/>
        </authorList>
    </citation>
    <scope>NUCLEOTIDE SEQUENCE [LARGE SCALE GENOMIC DNA]</scope>
    <source>
        <strain evidence="10">maculatus3</strain>
    </source>
</reference>
<dbReference type="SUPFAM" id="SSF57850">
    <property type="entry name" value="RING/U-box"/>
    <property type="match status" value="1"/>
</dbReference>
<evidence type="ECO:0000259" key="8">
    <source>
        <dbReference type="PROSITE" id="PS51873"/>
    </source>
</evidence>
<evidence type="ECO:0000256" key="3">
    <source>
        <dbReference type="ARBA" id="ARBA00022737"/>
    </source>
</evidence>
<keyword evidence="10" id="KW-1185">Reference proteome</keyword>
<dbReference type="AlphaFoldDB" id="A0A182T0B2"/>
<reference evidence="9" key="2">
    <citation type="submission" date="2020-05" db="UniProtKB">
        <authorList>
            <consortium name="EnsemblMetazoa"/>
        </authorList>
    </citation>
    <scope>IDENTIFICATION</scope>
    <source>
        <strain evidence="9">maculatus3</strain>
    </source>
</reference>
<keyword evidence="1" id="KW-0808">Transferase</keyword>
<keyword evidence="6" id="KW-0862">Zinc</keyword>
<keyword evidence="7" id="KW-0812">Transmembrane</keyword>
<evidence type="ECO:0000256" key="1">
    <source>
        <dbReference type="ARBA" id="ARBA00022679"/>
    </source>
</evidence>
<proteinExistence type="predicted"/>
<dbReference type="Gene3D" id="1.20.120.1750">
    <property type="match status" value="1"/>
</dbReference>
<keyword evidence="7" id="KW-0472">Membrane</keyword>
<organism evidence="9 10">
    <name type="scientific">Anopheles maculatus</name>
    <dbReference type="NCBI Taxonomy" id="74869"/>
    <lineage>
        <taxon>Eukaryota</taxon>
        <taxon>Metazoa</taxon>
        <taxon>Ecdysozoa</taxon>
        <taxon>Arthropoda</taxon>
        <taxon>Hexapoda</taxon>
        <taxon>Insecta</taxon>
        <taxon>Pterygota</taxon>
        <taxon>Neoptera</taxon>
        <taxon>Endopterygota</taxon>
        <taxon>Diptera</taxon>
        <taxon>Nematocera</taxon>
        <taxon>Culicoidea</taxon>
        <taxon>Culicidae</taxon>
        <taxon>Anophelinae</taxon>
        <taxon>Anopheles</taxon>
        <taxon>Anopheles maculatus group</taxon>
    </lineage>
</organism>
<keyword evidence="4" id="KW-0863">Zinc-finger</keyword>
<evidence type="ECO:0000256" key="7">
    <source>
        <dbReference type="SAM" id="Phobius"/>
    </source>
</evidence>
<evidence type="ECO:0000256" key="2">
    <source>
        <dbReference type="ARBA" id="ARBA00022723"/>
    </source>
</evidence>
<dbReference type="InterPro" id="IPR044066">
    <property type="entry name" value="TRIAD_supradom"/>
</dbReference>
<keyword evidence="7" id="KW-1133">Transmembrane helix</keyword>
<feature type="transmembrane region" description="Helical" evidence="7">
    <location>
        <begin position="51"/>
        <end position="84"/>
    </location>
</feature>
<feature type="domain" description="RING-type" evidence="8">
    <location>
        <begin position="1"/>
        <end position="41"/>
    </location>
</feature>
<evidence type="ECO:0000256" key="5">
    <source>
        <dbReference type="ARBA" id="ARBA00022786"/>
    </source>
</evidence>
<dbReference type="VEuPathDB" id="VectorBase:AMAM017007"/>
<evidence type="ECO:0000256" key="4">
    <source>
        <dbReference type="ARBA" id="ARBA00022771"/>
    </source>
</evidence>
<sequence length="168" mass="18792">MDDGSCNHMVCAICGSEFCWLCMKEISDLHYLSPSGCTFWGKKPWSRKKKLLWQLGTLVGAPLGIALVAGIAVPAMIIGIPVWVGRKIHTRYKSAGKHKRNFAVLGGVTASVSIVITELQGLTFDFKMSTAFFFYRKELLSIRMLLQHHGKSLPILMSVFLDCEYHIQ</sequence>
<dbReference type="GO" id="GO:0008270">
    <property type="term" value="F:zinc ion binding"/>
    <property type="evidence" value="ECO:0007669"/>
    <property type="project" value="UniProtKB-KW"/>
</dbReference>
<dbReference type="GO" id="GO:0016740">
    <property type="term" value="F:transferase activity"/>
    <property type="evidence" value="ECO:0007669"/>
    <property type="project" value="UniProtKB-KW"/>
</dbReference>
<evidence type="ECO:0000313" key="9">
    <source>
        <dbReference type="EnsemblMetazoa" id="AMAM017007-PA"/>
    </source>
</evidence>
<keyword evidence="3" id="KW-0677">Repeat</keyword>
<dbReference type="PROSITE" id="PS51873">
    <property type="entry name" value="TRIAD"/>
    <property type="match status" value="1"/>
</dbReference>
<feature type="transmembrane region" description="Helical" evidence="7">
    <location>
        <begin position="104"/>
        <end position="126"/>
    </location>
</feature>
<keyword evidence="5" id="KW-0833">Ubl conjugation pathway</keyword>
<evidence type="ECO:0000313" key="10">
    <source>
        <dbReference type="Proteomes" id="UP000075901"/>
    </source>
</evidence>
<protein>
    <recommendedName>
        <fullName evidence="8">RING-type domain-containing protein</fullName>
    </recommendedName>
</protein>
<dbReference type="EnsemblMetazoa" id="AMAM017007-RA">
    <property type="protein sequence ID" value="AMAM017007-PA"/>
    <property type="gene ID" value="AMAM017007"/>
</dbReference>
<dbReference type="Proteomes" id="UP000075901">
    <property type="component" value="Unassembled WGS sequence"/>
</dbReference>